<protein>
    <submittedName>
        <fullName evidence="2">Uncharacterized protein</fullName>
    </submittedName>
</protein>
<evidence type="ECO:0000313" key="2">
    <source>
        <dbReference type="EMBL" id="OZY40424.1"/>
    </source>
</evidence>
<dbReference type="EMBL" id="NQKL01000015">
    <property type="protein sequence ID" value="OZY40424.1"/>
    <property type="molecule type" value="Genomic_DNA"/>
</dbReference>
<name>A0A266LQX4_PSEFR</name>
<evidence type="ECO:0000256" key="1">
    <source>
        <dbReference type="SAM" id="MobiDB-lite"/>
    </source>
</evidence>
<feature type="region of interest" description="Disordered" evidence="1">
    <location>
        <begin position="1"/>
        <end position="23"/>
    </location>
</feature>
<reference evidence="2 3" key="1">
    <citation type="submission" date="2017-08" db="EMBL/GenBank/DDBJ databases">
        <title>Genomic and metabolic characterisation of spoilage-associated Pseudomonas species.</title>
        <authorList>
            <person name="Stanborough T."/>
            <person name="Fegan N."/>
            <person name="Powell S.M."/>
            <person name="Singh T."/>
            <person name="Tamplin M.L."/>
            <person name="Chandry P.S."/>
        </authorList>
    </citation>
    <scope>NUCLEOTIDE SEQUENCE [LARGE SCALE GENOMIC DNA]</scope>
    <source>
        <strain evidence="2 3">F1820</strain>
    </source>
</reference>
<comment type="caution">
    <text evidence="2">The sequence shown here is derived from an EMBL/GenBank/DDBJ whole genome shotgun (WGS) entry which is preliminary data.</text>
</comment>
<feature type="compositionally biased region" description="Basic and acidic residues" evidence="1">
    <location>
        <begin position="1"/>
        <end position="11"/>
    </location>
</feature>
<dbReference type="AlphaFoldDB" id="A0A266LQX4"/>
<evidence type="ECO:0000313" key="3">
    <source>
        <dbReference type="Proteomes" id="UP000216113"/>
    </source>
</evidence>
<dbReference type="Proteomes" id="UP000216113">
    <property type="component" value="Unassembled WGS sequence"/>
</dbReference>
<feature type="region of interest" description="Disordered" evidence="1">
    <location>
        <begin position="38"/>
        <end position="62"/>
    </location>
</feature>
<gene>
    <name evidence="2" type="ORF">CJF43_17665</name>
</gene>
<accession>A0A266LQX4</accession>
<organism evidence="2 3">
    <name type="scientific">Pseudomonas fragi</name>
    <dbReference type="NCBI Taxonomy" id="296"/>
    <lineage>
        <taxon>Bacteria</taxon>
        <taxon>Pseudomonadati</taxon>
        <taxon>Pseudomonadota</taxon>
        <taxon>Gammaproteobacteria</taxon>
        <taxon>Pseudomonadales</taxon>
        <taxon>Pseudomonadaceae</taxon>
        <taxon>Pseudomonas</taxon>
    </lineage>
</organism>
<sequence>MGGICEQRRCTDPALTPGGKNTPQFLWERACSRRHPCGLPERPRRLHREQARSHITRPRTRS</sequence>
<proteinExistence type="predicted"/>